<dbReference type="EMBL" id="CAAJGR010000048">
    <property type="protein sequence ID" value="VHO01285.1"/>
    <property type="molecule type" value="Genomic_DNA"/>
</dbReference>
<dbReference type="Pfam" id="PF02657">
    <property type="entry name" value="SufE"/>
    <property type="match status" value="1"/>
</dbReference>
<dbReference type="InterPro" id="IPR003808">
    <property type="entry name" value="Fe-S_metab-assoc_dom"/>
</dbReference>
<dbReference type="Gene3D" id="3.90.1010.10">
    <property type="match status" value="1"/>
</dbReference>
<organism evidence="3">
    <name type="scientific">Rheinheimera sp. BAL341</name>
    <dbReference type="NCBI Taxonomy" id="1708203"/>
    <lineage>
        <taxon>Bacteria</taxon>
        <taxon>Pseudomonadati</taxon>
        <taxon>Pseudomonadota</taxon>
        <taxon>Gammaproteobacteria</taxon>
        <taxon>Chromatiales</taxon>
        <taxon>Chromatiaceae</taxon>
        <taxon>Rheinheimera</taxon>
    </lineage>
</organism>
<reference evidence="3" key="1">
    <citation type="submission" date="2019-04" db="EMBL/GenBank/DDBJ databases">
        <authorList>
            <person name="Brambilla D."/>
        </authorList>
    </citation>
    <scope>NUCLEOTIDE SEQUENCE</scope>
    <source>
        <strain evidence="3">BAL1</strain>
    </source>
</reference>
<accession>A0A486XGV1</accession>
<dbReference type="PANTHER" id="PTHR43597:SF5">
    <property type="entry name" value="SUFE-LIKE PROTEIN 2, CHLOROPLASTIC"/>
    <property type="match status" value="1"/>
</dbReference>
<name>A0A486XGV1_9GAMM</name>
<proteinExistence type="inferred from homology"/>
<dbReference type="AlphaFoldDB" id="A0A486XGV1"/>
<sequence length="149" mass="16981">MTTEQLLADTKTALLQIQQHDLAAIKQAKDWQAKYRVLMQLGKTLPAIPEKMKHAELLVKGCESRAWLLHYHNKSEDRHYFVLDSEARIVKGLMAIMLCLVNGMTTAELHKFDLCHSFDQLNLKPYLSQSRGNGLTAMAERIKTCTKAK</sequence>
<protein>
    <submittedName>
        <fullName evidence="3">Cysteine desulfurase CsdA-CsdE, sulfur acceptor protein CsdE</fullName>
    </submittedName>
</protein>
<dbReference type="PANTHER" id="PTHR43597">
    <property type="entry name" value="SULFUR ACCEPTOR PROTEIN CSDE"/>
    <property type="match status" value="1"/>
</dbReference>
<dbReference type="SUPFAM" id="SSF82649">
    <property type="entry name" value="SufE/NifU"/>
    <property type="match status" value="1"/>
</dbReference>
<gene>
    <name evidence="3" type="ORF">BAL341_275</name>
</gene>
<comment type="similarity">
    <text evidence="1">Belongs to the SufE family.</text>
</comment>
<evidence type="ECO:0000259" key="2">
    <source>
        <dbReference type="Pfam" id="PF02657"/>
    </source>
</evidence>
<evidence type="ECO:0000313" key="3">
    <source>
        <dbReference type="EMBL" id="VHO01285.1"/>
    </source>
</evidence>
<evidence type="ECO:0000256" key="1">
    <source>
        <dbReference type="ARBA" id="ARBA00010282"/>
    </source>
</evidence>
<feature type="domain" description="Fe-S metabolism associated" evidence="2">
    <location>
        <begin position="24"/>
        <end position="144"/>
    </location>
</feature>